<dbReference type="GO" id="GO:0046872">
    <property type="term" value="F:metal ion binding"/>
    <property type="evidence" value="ECO:0007669"/>
    <property type="project" value="UniProtKB-KW"/>
</dbReference>
<dbReference type="PANTHER" id="PTHR37424">
    <property type="entry name" value="BACTERIOFERRITIN-ASSOCIATED FERREDOXIN"/>
    <property type="match status" value="1"/>
</dbReference>
<organism evidence="10 11">
    <name type="scientific">Acetobacteroides hydrogenigenes</name>
    <dbReference type="NCBI Taxonomy" id="979970"/>
    <lineage>
        <taxon>Bacteria</taxon>
        <taxon>Pseudomonadati</taxon>
        <taxon>Bacteroidota</taxon>
        <taxon>Bacteroidia</taxon>
        <taxon>Bacteroidales</taxon>
        <taxon>Rikenellaceae</taxon>
        <taxon>Acetobacteroides</taxon>
    </lineage>
</organism>
<keyword evidence="2" id="KW-0001">2Fe-2S</keyword>
<dbReference type="PANTHER" id="PTHR37424:SF1">
    <property type="entry name" value="BACTERIOFERRITIN-ASSOCIATED FERREDOXIN"/>
    <property type="match status" value="1"/>
</dbReference>
<keyword evidence="3" id="KW-0479">Metal-binding</keyword>
<sequence>MIICSCKGVTKKEILSAIKNGAQSITDIQIKTKASTGCGRCKNVIISMLEKEQTKIFNKNSQLRIKFD</sequence>
<dbReference type="InterPro" id="IPR007419">
    <property type="entry name" value="BFD-like_2Fe2S-bd_dom"/>
</dbReference>
<accession>A0A4R2ENI8</accession>
<evidence type="ECO:0000256" key="6">
    <source>
        <dbReference type="ARBA" id="ARBA00023014"/>
    </source>
</evidence>
<dbReference type="EMBL" id="SLWB01000003">
    <property type="protein sequence ID" value="TCN70688.1"/>
    <property type="molecule type" value="Genomic_DNA"/>
</dbReference>
<evidence type="ECO:0000256" key="1">
    <source>
        <dbReference type="ARBA" id="ARBA00022448"/>
    </source>
</evidence>
<dbReference type="Gene3D" id="1.10.10.1100">
    <property type="entry name" value="BFD-like [2Fe-2S]-binding domain"/>
    <property type="match status" value="1"/>
</dbReference>
<dbReference type="InterPro" id="IPR041854">
    <property type="entry name" value="BFD-like_2Fe2S-bd_dom_sf"/>
</dbReference>
<keyword evidence="6" id="KW-0411">Iron-sulfur</keyword>
<keyword evidence="1" id="KW-0813">Transport</keyword>
<evidence type="ECO:0000313" key="11">
    <source>
        <dbReference type="Proteomes" id="UP000294830"/>
    </source>
</evidence>
<reference evidence="10 11" key="1">
    <citation type="submission" date="2019-03" db="EMBL/GenBank/DDBJ databases">
        <title>Genomic Encyclopedia of Archaeal and Bacterial Type Strains, Phase II (KMG-II): from individual species to whole genera.</title>
        <authorList>
            <person name="Goeker M."/>
        </authorList>
    </citation>
    <scope>NUCLEOTIDE SEQUENCE [LARGE SCALE GENOMIC DNA]</scope>
    <source>
        <strain evidence="10 11">RL-C</strain>
    </source>
</reference>
<evidence type="ECO:0000256" key="7">
    <source>
        <dbReference type="ARBA" id="ARBA00039386"/>
    </source>
</evidence>
<comment type="similarity">
    <text evidence="8">Belongs to the Bfd family.</text>
</comment>
<gene>
    <name evidence="10" type="ORF">CLV25_103212</name>
</gene>
<dbReference type="OrthoDB" id="1117882at2"/>
<keyword evidence="11" id="KW-1185">Reference proteome</keyword>
<name>A0A4R2ENI8_9BACT</name>
<dbReference type="Proteomes" id="UP000294830">
    <property type="component" value="Unassembled WGS sequence"/>
</dbReference>
<dbReference type="Pfam" id="PF04324">
    <property type="entry name" value="Fer2_BFD"/>
    <property type="match status" value="1"/>
</dbReference>
<evidence type="ECO:0000256" key="8">
    <source>
        <dbReference type="ARBA" id="ARBA00046332"/>
    </source>
</evidence>
<evidence type="ECO:0000256" key="5">
    <source>
        <dbReference type="ARBA" id="ARBA00023004"/>
    </source>
</evidence>
<dbReference type="AlphaFoldDB" id="A0A4R2ENI8"/>
<evidence type="ECO:0000256" key="3">
    <source>
        <dbReference type="ARBA" id="ARBA00022723"/>
    </source>
</evidence>
<feature type="domain" description="BFD-like [2Fe-2S]-binding" evidence="9">
    <location>
        <begin position="2"/>
        <end position="50"/>
    </location>
</feature>
<dbReference type="RefSeq" id="WP_131838544.1">
    <property type="nucleotide sequence ID" value="NZ_SLWB01000003.1"/>
</dbReference>
<keyword evidence="5" id="KW-0408">Iron</keyword>
<evidence type="ECO:0000256" key="4">
    <source>
        <dbReference type="ARBA" id="ARBA00022982"/>
    </source>
</evidence>
<dbReference type="GO" id="GO:0051537">
    <property type="term" value="F:2 iron, 2 sulfur cluster binding"/>
    <property type="evidence" value="ECO:0007669"/>
    <property type="project" value="UniProtKB-KW"/>
</dbReference>
<evidence type="ECO:0000256" key="2">
    <source>
        <dbReference type="ARBA" id="ARBA00022714"/>
    </source>
</evidence>
<protein>
    <recommendedName>
        <fullName evidence="7">Bacterioferritin-associated ferredoxin</fullName>
    </recommendedName>
</protein>
<evidence type="ECO:0000259" key="9">
    <source>
        <dbReference type="Pfam" id="PF04324"/>
    </source>
</evidence>
<proteinExistence type="inferred from homology"/>
<evidence type="ECO:0000313" key="10">
    <source>
        <dbReference type="EMBL" id="TCN70688.1"/>
    </source>
</evidence>
<comment type="caution">
    <text evidence="10">The sequence shown here is derived from an EMBL/GenBank/DDBJ whole genome shotgun (WGS) entry which is preliminary data.</text>
</comment>
<keyword evidence="4" id="KW-0249">Electron transport</keyword>
<dbReference type="InterPro" id="IPR052371">
    <property type="entry name" value="BFD-associated_ferredoxin"/>
</dbReference>